<feature type="region of interest" description="Disordered" evidence="3">
    <location>
        <begin position="376"/>
        <end position="406"/>
    </location>
</feature>
<keyword evidence="6" id="KW-1185">Reference proteome</keyword>
<feature type="domain" description="SGNH hydrolase-type esterase" evidence="4">
    <location>
        <begin position="162"/>
        <end position="306"/>
    </location>
</feature>
<dbReference type="GO" id="GO:0016788">
    <property type="term" value="F:hydrolase activity, acting on ester bonds"/>
    <property type="evidence" value="ECO:0007669"/>
    <property type="project" value="UniProtKB-ARBA"/>
</dbReference>
<dbReference type="Pfam" id="PF13472">
    <property type="entry name" value="Lipase_GDSL_2"/>
    <property type="match status" value="1"/>
</dbReference>
<dbReference type="CDD" id="cd01821">
    <property type="entry name" value="Rhamnogalacturan_acetylesterase_like"/>
    <property type="match status" value="1"/>
</dbReference>
<dbReference type="EMBL" id="CP023004">
    <property type="protein sequence ID" value="AWI10407.1"/>
    <property type="molecule type" value="Genomic_DNA"/>
</dbReference>
<dbReference type="InterPro" id="IPR036514">
    <property type="entry name" value="SGNH_hydro_sf"/>
</dbReference>
<name>A0A2U8E6B7_9BACT</name>
<dbReference type="InterPro" id="IPR013830">
    <property type="entry name" value="SGNH_hydro"/>
</dbReference>
<feature type="compositionally biased region" description="Basic and acidic residues" evidence="3">
    <location>
        <begin position="379"/>
        <end position="388"/>
    </location>
</feature>
<sequence length="406" mass="44192">MRIHSFSPMKTHIKIHGMLGVLFCIFAVAAYSAPQRIDIAPGSITSSSPFVSIDLPEGVYDVTVHLGSPDAASDTTVKAENRRLMLESVKTAKGETTARTFTVSVHTPDIPGSDKKVSLKPNEIGAANWDSKLTLEFNGPSPAVSAIEIARNETALNVFLAGDSTVTDQQNEPWASWGQMLPRFFAPGTVVANYAQSGLALGSFHRQNRLEKILNTLRPGDYVFIQFGHNDMKEKNGGAFTTYAGNLREYVDAIVAKKGKPVLISPMYRRRFDKAGKLQNTHGDYPAAVRKVAEEKNVPFIDLHTISGRLFTALGVEKSKDAFVFAPANTYPNQPNALADNSHFSNYGAYELARCIVEAIRVQLPELAVRLAPDAGRFNPEHPDDPKKIAIPSSPSAATLEKPEGS</sequence>
<dbReference type="SUPFAM" id="SSF52266">
    <property type="entry name" value="SGNH hydrolase"/>
    <property type="match status" value="1"/>
</dbReference>
<proteinExistence type="inferred from homology"/>
<dbReference type="AlphaFoldDB" id="A0A2U8E6B7"/>
<dbReference type="Gene3D" id="2.60.120.430">
    <property type="entry name" value="Galactose-binding lectin"/>
    <property type="match status" value="1"/>
</dbReference>
<organism evidence="5 6">
    <name type="scientific">Ereboglobus luteus</name>
    <dbReference type="NCBI Taxonomy" id="1796921"/>
    <lineage>
        <taxon>Bacteria</taxon>
        <taxon>Pseudomonadati</taxon>
        <taxon>Verrucomicrobiota</taxon>
        <taxon>Opitutia</taxon>
        <taxon>Opitutales</taxon>
        <taxon>Opitutaceae</taxon>
        <taxon>Ereboglobus</taxon>
    </lineage>
</organism>
<evidence type="ECO:0000256" key="3">
    <source>
        <dbReference type="SAM" id="MobiDB-lite"/>
    </source>
</evidence>
<dbReference type="InterPro" id="IPR037459">
    <property type="entry name" value="RhgT-like"/>
</dbReference>
<reference evidence="5 6" key="1">
    <citation type="journal article" date="2018" name="Syst. Appl. Microbiol.">
        <title>Ereboglobus luteus gen. nov. sp. nov. from cockroach guts, and new insights into the oxygen relationship of the genera Opitutus and Didymococcus (Verrucomicrobia: Opitutaceae).</title>
        <authorList>
            <person name="Tegtmeier D."/>
            <person name="Belitz A."/>
            <person name="Radek R."/>
            <person name="Heimerl T."/>
            <person name="Brune A."/>
        </authorList>
    </citation>
    <scope>NUCLEOTIDE SEQUENCE [LARGE SCALE GENOMIC DNA]</scope>
    <source>
        <strain evidence="5 6">Ho45</strain>
    </source>
</reference>
<protein>
    <recommendedName>
        <fullName evidence="4">SGNH hydrolase-type esterase domain-containing protein</fullName>
    </recommendedName>
</protein>
<accession>A0A2U8E6B7</accession>
<evidence type="ECO:0000256" key="2">
    <source>
        <dbReference type="ARBA" id="ARBA00022801"/>
    </source>
</evidence>
<comment type="similarity">
    <text evidence="1">Belongs to the 'GDSL' lipolytic enzyme family.</text>
</comment>
<dbReference type="KEGG" id="elut:CKA38_15115"/>
<dbReference type="PANTHER" id="PTHR43695:SF1">
    <property type="entry name" value="RHAMNOGALACTURONAN ACETYLESTERASE"/>
    <property type="match status" value="1"/>
</dbReference>
<gene>
    <name evidence="5" type="ORF">CKA38_15115</name>
</gene>
<dbReference type="OrthoDB" id="9807041at2"/>
<evidence type="ECO:0000313" key="6">
    <source>
        <dbReference type="Proteomes" id="UP000244896"/>
    </source>
</evidence>
<dbReference type="SUPFAM" id="SSF49785">
    <property type="entry name" value="Galactose-binding domain-like"/>
    <property type="match status" value="1"/>
</dbReference>
<dbReference type="Gene3D" id="3.40.50.1110">
    <property type="entry name" value="SGNH hydrolase"/>
    <property type="match status" value="1"/>
</dbReference>
<keyword evidence="2" id="KW-0378">Hydrolase</keyword>
<dbReference type="Proteomes" id="UP000244896">
    <property type="component" value="Chromosome"/>
</dbReference>
<evidence type="ECO:0000259" key="4">
    <source>
        <dbReference type="Pfam" id="PF13472"/>
    </source>
</evidence>
<evidence type="ECO:0000313" key="5">
    <source>
        <dbReference type="EMBL" id="AWI10407.1"/>
    </source>
</evidence>
<dbReference type="InterPro" id="IPR008979">
    <property type="entry name" value="Galactose-bd-like_sf"/>
</dbReference>
<evidence type="ECO:0000256" key="1">
    <source>
        <dbReference type="ARBA" id="ARBA00008668"/>
    </source>
</evidence>
<dbReference type="PANTHER" id="PTHR43695">
    <property type="entry name" value="PUTATIVE (AFU_ORTHOLOGUE AFUA_2G17250)-RELATED"/>
    <property type="match status" value="1"/>
</dbReference>